<dbReference type="AlphaFoldDB" id="A0AAV7RWK6"/>
<keyword evidence="2" id="KW-1185">Reference proteome</keyword>
<proteinExistence type="predicted"/>
<organism evidence="1 2">
    <name type="scientific">Pleurodeles waltl</name>
    <name type="common">Iberian ribbed newt</name>
    <dbReference type="NCBI Taxonomy" id="8319"/>
    <lineage>
        <taxon>Eukaryota</taxon>
        <taxon>Metazoa</taxon>
        <taxon>Chordata</taxon>
        <taxon>Craniata</taxon>
        <taxon>Vertebrata</taxon>
        <taxon>Euteleostomi</taxon>
        <taxon>Amphibia</taxon>
        <taxon>Batrachia</taxon>
        <taxon>Caudata</taxon>
        <taxon>Salamandroidea</taxon>
        <taxon>Salamandridae</taxon>
        <taxon>Pleurodelinae</taxon>
        <taxon>Pleurodeles</taxon>
    </lineage>
</organism>
<protein>
    <submittedName>
        <fullName evidence="1">Uncharacterized protein</fullName>
    </submittedName>
</protein>
<gene>
    <name evidence="1" type="ORF">NDU88_008068</name>
</gene>
<name>A0AAV7RWK6_PLEWA</name>
<dbReference type="EMBL" id="JANPWB010000009">
    <property type="protein sequence ID" value="KAJ1155338.1"/>
    <property type="molecule type" value="Genomic_DNA"/>
</dbReference>
<evidence type="ECO:0000313" key="2">
    <source>
        <dbReference type="Proteomes" id="UP001066276"/>
    </source>
</evidence>
<dbReference type="Proteomes" id="UP001066276">
    <property type="component" value="Chromosome 5"/>
</dbReference>
<accession>A0AAV7RWK6</accession>
<comment type="caution">
    <text evidence="1">The sequence shown here is derived from an EMBL/GenBank/DDBJ whole genome shotgun (WGS) entry which is preliminary data.</text>
</comment>
<evidence type="ECO:0000313" key="1">
    <source>
        <dbReference type="EMBL" id="KAJ1155338.1"/>
    </source>
</evidence>
<sequence>MSQDGIQDGNLQQRAVSRVDAKLERREYRVADEASCLNASREVQDEEVNVLKREGGGLIWPGRDNKES</sequence>
<reference evidence="1" key="1">
    <citation type="journal article" date="2022" name="bioRxiv">
        <title>Sequencing and chromosome-scale assembly of the giantPleurodeles waltlgenome.</title>
        <authorList>
            <person name="Brown T."/>
            <person name="Elewa A."/>
            <person name="Iarovenko S."/>
            <person name="Subramanian E."/>
            <person name="Araus A.J."/>
            <person name="Petzold A."/>
            <person name="Susuki M."/>
            <person name="Suzuki K.-i.T."/>
            <person name="Hayashi T."/>
            <person name="Toyoda A."/>
            <person name="Oliveira C."/>
            <person name="Osipova E."/>
            <person name="Leigh N.D."/>
            <person name="Simon A."/>
            <person name="Yun M.H."/>
        </authorList>
    </citation>
    <scope>NUCLEOTIDE SEQUENCE</scope>
    <source>
        <strain evidence="1">20211129_DDA</strain>
        <tissue evidence="1">Liver</tissue>
    </source>
</reference>